<dbReference type="SUPFAM" id="SSF52218">
    <property type="entry name" value="Flavoproteins"/>
    <property type="match status" value="1"/>
</dbReference>
<name>A0A0L6W6D4_9FIRM</name>
<evidence type="ECO:0000256" key="2">
    <source>
        <dbReference type="ARBA" id="ARBA00023002"/>
    </source>
</evidence>
<evidence type="ECO:0000256" key="1">
    <source>
        <dbReference type="ARBA" id="ARBA00006252"/>
    </source>
</evidence>
<dbReference type="PANTHER" id="PTHR10204">
    <property type="entry name" value="NAD P H OXIDOREDUCTASE-RELATED"/>
    <property type="match status" value="1"/>
</dbReference>
<keyword evidence="2" id="KW-0560">Oxidoreductase</keyword>
<dbReference type="AlphaFoldDB" id="A0A0L6W6D4"/>
<sequence>MKALIVFAHPNPNSYNAAVLETVKKALEQQKVSYEIKDLYRMNWNPLLSTEDLQKVYQGQVPADIAGEQEAVRQADTLVFIYPIWWFEQPAILKGWIDRVLSHGFAYRQTEQGMVEGLLKGKSAMVITTSGADEENMRKNGILDAINTCMVNGTLKFCGFEKVDYKNLYAVPAVSDDKRKQMLQEVSKMVADHIAMKMADKV</sequence>
<comment type="caution">
    <text evidence="4">The sequence shown here is derived from an EMBL/GenBank/DDBJ whole genome shotgun (WGS) entry which is preliminary data.</text>
</comment>
<feature type="domain" description="Flavodoxin-like fold" evidence="3">
    <location>
        <begin position="1"/>
        <end position="188"/>
    </location>
</feature>
<evidence type="ECO:0000259" key="3">
    <source>
        <dbReference type="Pfam" id="PF02525"/>
    </source>
</evidence>
<evidence type="ECO:0000313" key="4">
    <source>
        <dbReference type="EMBL" id="KNZ71147.1"/>
    </source>
</evidence>
<evidence type="ECO:0000313" key="5">
    <source>
        <dbReference type="Proteomes" id="UP000037175"/>
    </source>
</evidence>
<dbReference type="Proteomes" id="UP000037175">
    <property type="component" value="Unassembled WGS sequence"/>
</dbReference>
<dbReference type="InterPro" id="IPR051545">
    <property type="entry name" value="NAD(P)H_dehydrogenase_qn"/>
</dbReference>
<dbReference type="EMBL" id="LGTE01000001">
    <property type="protein sequence ID" value="KNZ71147.1"/>
    <property type="molecule type" value="Genomic_DNA"/>
</dbReference>
<dbReference type="PATRIC" id="fig|281456.6.peg.235"/>
<accession>A0A0L6W6D4</accession>
<gene>
    <name evidence="4" type="ORF">Tfer_0225</name>
</gene>
<organism evidence="4 5">
    <name type="scientific">Thermincola ferriacetica</name>
    <dbReference type="NCBI Taxonomy" id="281456"/>
    <lineage>
        <taxon>Bacteria</taxon>
        <taxon>Bacillati</taxon>
        <taxon>Bacillota</taxon>
        <taxon>Clostridia</taxon>
        <taxon>Eubacteriales</taxon>
        <taxon>Thermincolaceae</taxon>
        <taxon>Thermincola</taxon>
    </lineage>
</organism>
<dbReference type="RefSeq" id="WP_052216506.1">
    <property type="nucleotide sequence ID" value="NZ_LGTE01000001.1"/>
</dbReference>
<dbReference type="Gene3D" id="3.40.50.360">
    <property type="match status" value="1"/>
</dbReference>
<keyword evidence="5" id="KW-1185">Reference proteome</keyword>
<dbReference type="GO" id="GO:0003955">
    <property type="term" value="F:NAD(P)H dehydrogenase (quinone) activity"/>
    <property type="evidence" value="ECO:0007669"/>
    <property type="project" value="TreeGrafter"/>
</dbReference>
<dbReference type="PANTHER" id="PTHR10204:SF34">
    <property type="entry name" value="NAD(P)H DEHYDROGENASE [QUINONE] 1 ISOFORM 1"/>
    <property type="match status" value="1"/>
</dbReference>
<dbReference type="InterPro" id="IPR003680">
    <property type="entry name" value="Flavodoxin_fold"/>
</dbReference>
<reference evidence="5" key="1">
    <citation type="submission" date="2015-07" db="EMBL/GenBank/DDBJ databases">
        <title>Complete Genome of Thermincola ferriacetica strain Z-0001T.</title>
        <authorList>
            <person name="Lusk B."/>
            <person name="Badalamenti J.P."/>
            <person name="Parameswaran P."/>
            <person name="Bond D.R."/>
            <person name="Torres C.I."/>
        </authorList>
    </citation>
    <scope>NUCLEOTIDE SEQUENCE [LARGE SCALE GENOMIC DNA]</scope>
    <source>
        <strain evidence="5">Z-0001</strain>
    </source>
</reference>
<proteinExistence type="inferred from homology"/>
<comment type="similarity">
    <text evidence="1">Belongs to the NAD(P)H dehydrogenase (quinone) family.</text>
</comment>
<dbReference type="InterPro" id="IPR029039">
    <property type="entry name" value="Flavoprotein-like_sf"/>
</dbReference>
<protein>
    <submittedName>
        <fullName evidence="4">NAD(P)H dehydrogenase (Quinone)</fullName>
    </submittedName>
</protein>
<dbReference type="GO" id="GO:0005829">
    <property type="term" value="C:cytosol"/>
    <property type="evidence" value="ECO:0007669"/>
    <property type="project" value="TreeGrafter"/>
</dbReference>
<dbReference type="Pfam" id="PF02525">
    <property type="entry name" value="Flavodoxin_2"/>
    <property type="match status" value="1"/>
</dbReference>